<dbReference type="SMART" id="SM00859">
    <property type="entry name" value="Semialdhyde_dh"/>
    <property type="match status" value="1"/>
</dbReference>
<dbReference type="AlphaFoldDB" id="C9MU91"/>
<dbReference type="InterPro" id="IPR000534">
    <property type="entry name" value="Semialdehyde_DH_NAD-bd"/>
</dbReference>
<keyword evidence="4 7" id="KW-0521">NADP</keyword>
<dbReference type="InterPro" id="IPR036291">
    <property type="entry name" value="NAD(P)-bd_dom_sf"/>
</dbReference>
<keyword evidence="5 7" id="KW-0560">Oxidoreductase</keyword>
<dbReference type="InterPro" id="IPR058924">
    <property type="entry name" value="AGPR_dimerisation_dom"/>
</dbReference>
<dbReference type="GO" id="GO:0006526">
    <property type="term" value="P:L-arginine biosynthetic process"/>
    <property type="evidence" value="ECO:0007669"/>
    <property type="project" value="UniProtKB-UniRule"/>
</dbReference>
<dbReference type="SUPFAM" id="SSF55347">
    <property type="entry name" value="Glyceraldehyde-3-phosphate dehydrogenase-like, C-terminal domain"/>
    <property type="match status" value="1"/>
</dbReference>
<dbReference type="GO" id="GO:0003942">
    <property type="term" value="F:N-acetyl-gamma-glutamyl-phosphate reductase activity"/>
    <property type="evidence" value="ECO:0007669"/>
    <property type="project" value="UniProtKB-UniRule"/>
</dbReference>
<dbReference type="GO" id="GO:0051287">
    <property type="term" value="F:NAD binding"/>
    <property type="evidence" value="ECO:0007669"/>
    <property type="project" value="InterPro"/>
</dbReference>
<dbReference type="SUPFAM" id="SSF51735">
    <property type="entry name" value="NAD(P)-binding Rossmann-fold domains"/>
    <property type="match status" value="1"/>
</dbReference>
<dbReference type="CDD" id="cd17895">
    <property type="entry name" value="AGPR_1_N"/>
    <property type="match status" value="1"/>
</dbReference>
<dbReference type="InterPro" id="IPR000706">
    <property type="entry name" value="AGPR_type-1"/>
</dbReference>
<evidence type="ECO:0000256" key="4">
    <source>
        <dbReference type="ARBA" id="ARBA00022857"/>
    </source>
</evidence>
<dbReference type="FunFam" id="3.30.360.10:FF:000014">
    <property type="entry name" value="N-acetyl-gamma-glutamyl-phosphate reductase"/>
    <property type="match status" value="1"/>
</dbReference>
<dbReference type="InterPro" id="IPR023013">
    <property type="entry name" value="AGPR_AS"/>
</dbReference>
<keyword evidence="7" id="KW-0963">Cytoplasm</keyword>
<dbReference type="PANTHER" id="PTHR32338:SF10">
    <property type="entry name" value="N-ACETYL-GAMMA-GLUTAMYL-PHOSPHATE REDUCTASE, CHLOROPLASTIC-RELATED"/>
    <property type="match status" value="1"/>
</dbReference>
<proteinExistence type="inferred from homology"/>
<feature type="active site" evidence="7 8">
    <location>
        <position position="154"/>
    </location>
</feature>
<dbReference type="STRING" id="634994.GCWU000323_00110"/>
<dbReference type="GO" id="GO:0005737">
    <property type="term" value="C:cytoplasm"/>
    <property type="evidence" value="ECO:0007669"/>
    <property type="project" value="UniProtKB-SubCell"/>
</dbReference>
<name>C9MU91_9FUSO</name>
<dbReference type="PANTHER" id="PTHR32338">
    <property type="entry name" value="N-ACETYL-GAMMA-GLUTAMYL-PHOSPHATE REDUCTASE, CHLOROPLASTIC-RELATED-RELATED"/>
    <property type="match status" value="1"/>
</dbReference>
<dbReference type="Pfam" id="PF22698">
    <property type="entry name" value="Semialdhyde_dhC_1"/>
    <property type="match status" value="1"/>
</dbReference>
<evidence type="ECO:0000313" key="10">
    <source>
        <dbReference type="EMBL" id="EEX75898.1"/>
    </source>
</evidence>
<dbReference type="UniPathway" id="UPA00068">
    <property type="reaction ID" value="UER00108"/>
</dbReference>
<comment type="caution">
    <text evidence="10">The sequence shown here is derived from an EMBL/GenBank/DDBJ whole genome shotgun (WGS) entry which is preliminary data.</text>
</comment>
<comment type="function">
    <text evidence="7">Catalyzes the NADPH-dependent reduction of N-acetyl-5-glutamyl phosphate to yield N-acetyl-L-glutamate 5-semialdehyde.</text>
</comment>
<accession>C9MU91</accession>
<comment type="catalytic activity">
    <reaction evidence="6 7">
        <text>N-acetyl-L-glutamate 5-semialdehyde + phosphate + NADP(+) = N-acetyl-L-glutamyl 5-phosphate + NADPH + H(+)</text>
        <dbReference type="Rhea" id="RHEA:21588"/>
        <dbReference type="ChEBI" id="CHEBI:15378"/>
        <dbReference type="ChEBI" id="CHEBI:29123"/>
        <dbReference type="ChEBI" id="CHEBI:43474"/>
        <dbReference type="ChEBI" id="CHEBI:57783"/>
        <dbReference type="ChEBI" id="CHEBI:57936"/>
        <dbReference type="ChEBI" id="CHEBI:58349"/>
        <dbReference type="EC" id="1.2.1.38"/>
    </reaction>
</comment>
<organism evidence="10 11">
    <name type="scientific">Leptotrichia hofstadii F0254</name>
    <dbReference type="NCBI Taxonomy" id="634994"/>
    <lineage>
        <taxon>Bacteria</taxon>
        <taxon>Fusobacteriati</taxon>
        <taxon>Fusobacteriota</taxon>
        <taxon>Fusobacteriia</taxon>
        <taxon>Fusobacteriales</taxon>
        <taxon>Leptotrichiaceae</taxon>
        <taxon>Leptotrichia</taxon>
    </lineage>
</organism>
<comment type="pathway">
    <text evidence="1 7">Amino-acid biosynthesis; L-arginine biosynthesis; N(2)-acetyl-L-ornithine from L-glutamate: step 3/4.</text>
</comment>
<keyword evidence="2 7" id="KW-0055">Arginine biosynthesis</keyword>
<reference evidence="10 11" key="1">
    <citation type="submission" date="2009-09" db="EMBL/GenBank/DDBJ databases">
        <authorList>
            <person name="Weinstock G."/>
            <person name="Sodergren E."/>
            <person name="Clifton S."/>
            <person name="Fulton L."/>
            <person name="Fulton B."/>
            <person name="Courtney L."/>
            <person name="Fronick C."/>
            <person name="Harrison M."/>
            <person name="Strong C."/>
            <person name="Farmer C."/>
            <person name="Delahaunty K."/>
            <person name="Markovic C."/>
            <person name="Hall O."/>
            <person name="Minx P."/>
            <person name="Tomlinson C."/>
            <person name="Mitreva M."/>
            <person name="Nelson J."/>
            <person name="Hou S."/>
            <person name="Wollam A."/>
            <person name="Pepin K.H."/>
            <person name="Johnson M."/>
            <person name="Bhonagiri V."/>
            <person name="Nash W.E."/>
            <person name="Warren W."/>
            <person name="Chinwalla A."/>
            <person name="Mardis E.R."/>
            <person name="Wilson R.K."/>
        </authorList>
    </citation>
    <scope>NUCLEOTIDE SEQUENCE [LARGE SCALE GENOMIC DNA]</scope>
    <source>
        <strain evidence="10 11">F0254</strain>
    </source>
</reference>
<dbReference type="NCBIfam" id="TIGR01850">
    <property type="entry name" value="argC"/>
    <property type="match status" value="1"/>
</dbReference>
<dbReference type="GO" id="GO:0070401">
    <property type="term" value="F:NADP+ binding"/>
    <property type="evidence" value="ECO:0007669"/>
    <property type="project" value="InterPro"/>
</dbReference>
<comment type="subcellular location">
    <subcellularLocation>
        <location evidence="7">Cytoplasm</location>
    </subcellularLocation>
</comment>
<evidence type="ECO:0000256" key="6">
    <source>
        <dbReference type="ARBA" id="ARBA00050557"/>
    </source>
</evidence>
<dbReference type="Gene3D" id="3.40.50.720">
    <property type="entry name" value="NAD(P)-binding Rossmann-like Domain"/>
    <property type="match status" value="1"/>
</dbReference>
<evidence type="ECO:0000256" key="8">
    <source>
        <dbReference type="PROSITE-ProRule" id="PRU10010"/>
    </source>
</evidence>
<dbReference type="HOGENOM" id="CLU_006384_0_1_0"/>
<feature type="domain" description="Semialdehyde dehydrogenase NAD-binding" evidence="9">
    <location>
        <begin position="6"/>
        <end position="146"/>
    </location>
</feature>
<evidence type="ECO:0000256" key="3">
    <source>
        <dbReference type="ARBA" id="ARBA00022605"/>
    </source>
</evidence>
<dbReference type="EMBL" id="ACVB02000005">
    <property type="protein sequence ID" value="EEX75898.1"/>
    <property type="molecule type" value="Genomic_DNA"/>
</dbReference>
<evidence type="ECO:0000256" key="7">
    <source>
        <dbReference type="HAMAP-Rule" id="MF_00150"/>
    </source>
</evidence>
<dbReference type="Proteomes" id="UP000006233">
    <property type="component" value="Unassembled WGS sequence"/>
</dbReference>
<dbReference type="EC" id="1.2.1.38" evidence="7"/>
<dbReference type="Pfam" id="PF01118">
    <property type="entry name" value="Semialdhyde_dh"/>
    <property type="match status" value="1"/>
</dbReference>
<dbReference type="HAMAP" id="MF_00150">
    <property type="entry name" value="ArgC_type1"/>
    <property type="match status" value="1"/>
</dbReference>
<keyword evidence="3 7" id="KW-0028">Amino-acid biosynthesis</keyword>
<dbReference type="InterPro" id="IPR050085">
    <property type="entry name" value="AGPR"/>
</dbReference>
<evidence type="ECO:0000256" key="2">
    <source>
        <dbReference type="ARBA" id="ARBA00022571"/>
    </source>
</evidence>
<dbReference type="eggNOG" id="COG0002">
    <property type="taxonomic scope" value="Bacteria"/>
</dbReference>
<protein>
    <recommendedName>
        <fullName evidence="7">N-acetyl-gamma-glutamyl-phosphate reductase</fullName>
        <shortName evidence="7">AGPR</shortName>
        <ecNumber evidence="7">1.2.1.38</ecNumber>
    </recommendedName>
    <alternativeName>
        <fullName evidence="7">N-acetyl-glutamate semialdehyde dehydrogenase</fullName>
        <shortName evidence="7">NAGSA dehydrogenase</shortName>
    </alternativeName>
</protein>
<sequence length="370" mass="42348">MVIMIKVGVIGATGYAGQQLVWILNNHKEVEIEFISSYLNAGENMGEVYANYKKYFEKKLISQEEAEENFGKIDVLFLALPHGLSEKMTKKALENNVKVFDLGADFRLDDSETYEKWYDVKHEFPEINQSAVYGLPELNRVRIKESQVVACPGCYPTSAILGAAPLLKNKVVKTDKIIIDSKSGVSGAGRSAKIDTIFTEVNESFKAYGVLKHRHTPEIKQEMDKLSENDMNVVFTPHLLPINRGILSTIYLEVNEKWKESLTEEKIYEIYNDFYKNEYFIRVTENLPEIKNVKNSNICEIGVRYDSKTGNIVVISAIDNLIKGAGGQAVQSMNIMFELEENMGLEFFINVYLIFKRSDFYENNKRWDNY</sequence>
<dbReference type="Gene3D" id="3.30.360.10">
    <property type="entry name" value="Dihydrodipicolinate Reductase, domain 2"/>
    <property type="match status" value="1"/>
</dbReference>
<evidence type="ECO:0000256" key="1">
    <source>
        <dbReference type="ARBA" id="ARBA00004862"/>
    </source>
</evidence>
<gene>
    <name evidence="7 10" type="primary">argC</name>
    <name evidence="10" type="ORF">GCWU000323_00110</name>
</gene>
<comment type="similarity">
    <text evidence="7">Belongs to the NAGSA dehydrogenase family. Type 1 subfamily.</text>
</comment>
<dbReference type="CDD" id="cd23934">
    <property type="entry name" value="AGPR_1_C"/>
    <property type="match status" value="1"/>
</dbReference>
<dbReference type="PROSITE" id="PS01224">
    <property type="entry name" value="ARGC"/>
    <property type="match status" value="1"/>
</dbReference>
<evidence type="ECO:0000259" key="9">
    <source>
        <dbReference type="SMART" id="SM00859"/>
    </source>
</evidence>
<evidence type="ECO:0000313" key="11">
    <source>
        <dbReference type="Proteomes" id="UP000006233"/>
    </source>
</evidence>
<evidence type="ECO:0000256" key="5">
    <source>
        <dbReference type="ARBA" id="ARBA00023002"/>
    </source>
</evidence>